<keyword evidence="1" id="KW-0472">Membrane</keyword>
<accession>A0A3D9HPJ0</accession>
<name>A0A3D9HPJ0_9PROT</name>
<feature type="transmembrane region" description="Helical" evidence="1">
    <location>
        <begin position="223"/>
        <end position="242"/>
    </location>
</feature>
<dbReference type="AlphaFoldDB" id="A0A3D9HPJ0"/>
<dbReference type="Proteomes" id="UP000256845">
    <property type="component" value="Unassembled WGS sequence"/>
</dbReference>
<feature type="transmembrane region" description="Helical" evidence="1">
    <location>
        <begin position="254"/>
        <end position="281"/>
    </location>
</feature>
<feature type="transmembrane region" description="Helical" evidence="1">
    <location>
        <begin position="301"/>
        <end position="322"/>
    </location>
</feature>
<evidence type="ECO:0000313" key="2">
    <source>
        <dbReference type="EMBL" id="RED51231.1"/>
    </source>
</evidence>
<dbReference type="OrthoDB" id="7462354at2"/>
<keyword evidence="1" id="KW-1133">Transmembrane helix</keyword>
<evidence type="ECO:0000313" key="3">
    <source>
        <dbReference type="Proteomes" id="UP000256845"/>
    </source>
</evidence>
<keyword evidence="3" id="KW-1185">Reference proteome</keyword>
<feature type="transmembrane region" description="Helical" evidence="1">
    <location>
        <begin position="358"/>
        <end position="385"/>
    </location>
</feature>
<feature type="transmembrane region" description="Helical" evidence="1">
    <location>
        <begin position="166"/>
        <end position="188"/>
    </location>
</feature>
<proteinExistence type="predicted"/>
<dbReference type="EMBL" id="QRDW01000003">
    <property type="protein sequence ID" value="RED51231.1"/>
    <property type="molecule type" value="Genomic_DNA"/>
</dbReference>
<organism evidence="2 3">
    <name type="scientific">Aestuariispira insulae</name>
    <dbReference type="NCBI Taxonomy" id="1461337"/>
    <lineage>
        <taxon>Bacteria</taxon>
        <taxon>Pseudomonadati</taxon>
        <taxon>Pseudomonadota</taxon>
        <taxon>Alphaproteobacteria</taxon>
        <taxon>Rhodospirillales</taxon>
        <taxon>Kiloniellaceae</taxon>
        <taxon>Aestuariispira</taxon>
    </lineage>
</organism>
<protein>
    <submittedName>
        <fullName evidence="2">Uncharacterized membrane protein YjgN (DUF898 family)</fullName>
    </submittedName>
</protein>
<feature type="transmembrane region" description="Helical" evidence="1">
    <location>
        <begin position="88"/>
        <end position="109"/>
    </location>
</feature>
<feature type="transmembrane region" description="Helical" evidence="1">
    <location>
        <begin position="121"/>
        <end position="145"/>
    </location>
</feature>
<dbReference type="InterPro" id="IPR010295">
    <property type="entry name" value="DUF898"/>
</dbReference>
<evidence type="ECO:0000256" key="1">
    <source>
        <dbReference type="SAM" id="Phobius"/>
    </source>
</evidence>
<comment type="caution">
    <text evidence="2">The sequence shown here is derived from an EMBL/GenBank/DDBJ whole genome shotgun (WGS) entry which is preliminary data.</text>
</comment>
<keyword evidence="1" id="KW-0812">Transmembrane</keyword>
<feature type="transmembrane region" description="Helical" evidence="1">
    <location>
        <begin position="38"/>
        <end position="59"/>
    </location>
</feature>
<dbReference type="RefSeq" id="WP_115936143.1">
    <property type="nucleotide sequence ID" value="NZ_QRDW01000003.1"/>
</dbReference>
<dbReference type="Pfam" id="PF05987">
    <property type="entry name" value="DUF898"/>
    <property type="match status" value="1"/>
</dbReference>
<reference evidence="2 3" key="1">
    <citation type="submission" date="2018-07" db="EMBL/GenBank/DDBJ databases">
        <title>Genomic Encyclopedia of Type Strains, Phase III (KMG-III): the genomes of soil and plant-associated and newly described type strains.</title>
        <authorList>
            <person name="Whitman W."/>
        </authorList>
    </citation>
    <scope>NUCLEOTIDE SEQUENCE [LARGE SCALE GENOMIC DNA]</scope>
    <source>
        <strain evidence="2 3">CECT 8488</strain>
    </source>
</reference>
<gene>
    <name evidence="2" type="ORF">DFP90_10329</name>
</gene>
<sequence length="427" mass="46995">MSITISPDDRIEVNGTQPAADPAPQGKNFAVFVSRAKLFWMLFRFAFLTIITLGIYRFWAKTKLRRYLWSTVEYDGDRFEYHGTAKELFLGFLIALAVLLPLGILNAFLNAVVFAEGGYEAFAFFYSLVFLFVIMFLIQFAFYRMRRYQLTRTSWRSVHFGLDGSAVKYAIMSILWLLFTIVTLGIAYPWMQAWQTRRIIDHARVGDLSFSCSVTGGAVFKRFILFYIGIFVASIATGILGSSVEKVGATGLEAVLRGIIPMFLTVGYMVVGALLLRISIFRLTVNNMQLGGHAIGATFKSAPIVWSAILSTIIALVIYFVAMAGGFGLLALFAGGVSALVGEFGSDPQAAQQVILMAYMFILPMIFIATLFAGAAGMAIFGVTVMRTIVPGISMEHSEKLDQILQSENTGPKYGEGFADALDVGAF</sequence>